<reference evidence="2" key="2">
    <citation type="journal article" date="2021" name="Genome Biol. Evol.">
        <title>Developing a high-quality reference genome for a parasitic bivalve with doubly uniparental inheritance (Bivalvia: Unionida).</title>
        <authorList>
            <person name="Smith C.H."/>
        </authorList>
    </citation>
    <scope>NUCLEOTIDE SEQUENCE</scope>
    <source>
        <strain evidence="2">CHS0354</strain>
        <tissue evidence="2">Mantle</tissue>
    </source>
</reference>
<dbReference type="Proteomes" id="UP001195483">
    <property type="component" value="Unassembled WGS sequence"/>
</dbReference>
<dbReference type="AlphaFoldDB" id="A0AAE0VSE8"/>
<keyword evidence="1" id="KW-0732">Signal</keyword>
<reference evidence="2" key="3">
    <citation type="submission" date="2023-05" db="EMBL/GenBank/DDBJ databases">
        <authorList>
            <person name="Smith C.H."/>
        </authorList>
    </citation>
    <scope>NUCLEOTIDE SEQUENCE</scope>
    <source>
        <strain evidence="2">CHS0354</strain>
        <tissue evidence="2">Mantle</tissue>
    </source>
</reference>
<protein>
    <submittedName>
        <fullName evidence="2">Uncharacterized protein</fullName>
    </submittedName>
</protein>
<dbReference type="EMBL" id="JAEAOA010002147">
    <property type="protein sequence ID" value="KAK3588316.1"/>
    <property type="molecule type" value="Genomic_DNA"/>
</dbReference>
<sequence>MVQSKSGSIRHMRKGCCLTDRPVMLSMLVLLMAIQVIFACHCDQIDWEKLMCHGVNKTVIMASVKSGHGAATSGISSAMQRIFKLDLENSMQHGPNNLSIQVGETIIMITPQNCSASLKNDTMYIMYGDTDVGGIFHSTNCSIEVFDDGFFNKTGRENLTAIIWGNMKPSC</sequence>
<evidence type="ECO:0000256" key="1">
    <source>
        <dbReference type="SAM" id="SignalP"/>
    </source>
</evidence>
<feature type="signal peptide" evidence="1">
    <location>
        <begin position="1"/>
        <end position="39"/>
    </location>
</feature>
<reference evidence="2" key="1">
    <citation type="journal article" date="2021" name="Genome Biol. Evol.">
        <title>A High-Quality Reference Genome for a Parasitic Bivalve with Doubly Uniparental Inheritance (Bivalvia: Unionida).</title>
        <authorList>
            <person name="Smith C.H."/>
        </authorList>
    </citation>
    <scope>NUCLEOTIDE SEQUENCE</scope>
    <source>
        <strain evidence="2">CHS0354</strain>
    </source>
</reference>
<name>A0AAE0VSE8_9BIVA</name>
<comment type="caution">
    <text evidence="2">The sequence shown here is derived from an EMBL/GenBank/DDBJ whole genome shotgun (WGS) entry which is preliminary data.</text>
</comment>
<feature type="chain" id="PRO_5041949562" evidence="1">
    <location>
        <begin position="40"/>
        <end position="171"/>
    </location>
</feature>
<proteinExistence type="predicted"/>
<evidence type="ECO:0000313" key="2">
    <source>
        <dbReference type="EMBL" id="KAK3588316.1"/>
    </source>
</evidence>
<keyword evidence="3" id="KW-1185">Reference proteome</keyword>
<organism evidence="2 3">
    <name type="scientific">Potamilus streckersoni</name>
    <dbReference type="NCBI Taxonomy" id="2493646"/>
    <lineage>
        <taxon>Eukaryota</taxon>
        <taxon>Metazoa</taxon>
        <taxon>Spiralia</taxon>
        <taxon>Lophotrochozoa</taxon>
        <taxon>Mollusca</taxon>
        <taxon>Bivalvia</taxon>
        <taxon>Autobranchia</taxon>
        <taxon>Heteroconchia</taxon>
        <taxon>Palaeoheterodonta</taxon>
        <taxon>Unionida</taxon>
        <taxon>Unionoidea</taxon>
        <taxon>Unionidae</taxon>
        <taxon>Ambleminae</taxon>
        <taxon>Lampsilini</taxon>
        <taxon>Potamilus</taxon>
    </lineage>
</organism>
<gene>
    <name evidence="2" type="ORF">CHS0354_036699</name>
</gene>
<evidence type="ECO:0000313" key="3">
    <source>
        <dbReference type="Proteomes" id="UP001195483"/>
    </source>
</evidence>
<accession>A0AAE0VSE8</accession>